<organism evidence="2 3">
    <name type="scientific">Actinomadura rubteroloni</name>
    <dbReference type="NCBI Taxonomy" id="1926885"/>
    <lineage>
        <taxon>Bacteria</taxon>
        <taxon>Bacillati</taxon>
        <taxon>Actinomycetota</taxon>
        <taxon>Actinomycetes</taxon>
        <taxon>Streptosporangiales</taxon>
        <taxon>Thermomonosporaceae</taxon>
        <taxon>Actinomadura</taxon>
    </lineage>
</organism>
<dbReference type="SUPFAM" id="SSF89372">
    <property type="entry name" value="Fucose-specific lectin"/>
    <property type="match status" value="1"/>
</dbReference>
<dbReference type="RefSeq" id="WP_146059021.1">
    <property type="nucleotide sequence ID" value="NZ_MTBP01000001.1"/>
</dbReference>
<evidence type="ECO:0000256" key="1">
    <source>
        <dbReference type="SAM" id="SignalP"/>
    </source>
</evidence>
<name>A0A2P4URJ4_9ACTN</name>
<feature type="chain" id="PRO_5038992230" evidence="1">
    <location>
        <begin position="29"/>
        <end position="360"/>
    </location>
</feature>
<dbReference type="EMBL" id="MTBP01000001">
    <property type="protein sequence ID" value="POM27670.1"/>
    <property type="molecule type" value="Genomic_DNA"/>
</dbReference>
<accession>A0A2P4URJ4</accession>
<evidence type="ECO:0000313" key="2">
    <source>
        <dbReference type="EMBL" id="POM27670.1"/>
    </source>
</evidence>
<gene>
    <name evidence="2" type="ORF">BTM25_20880</name>
</gene>
<reference evidence="2 3" key="1">
    <citation type="journal article" date="2017" name="Chemistry">
        <title>Isolation, Biosynthesis and Chemical Modifications of Rubterolones A-F: Rare Tropolone Alkaloids from Actinomadura sp. 5-2.</title>
        <authorList>
            <person name="Guo H."/>
            <person name="Benndorf R."/>
            <person name="Leichnitz D."/>
            <person name="Klassen J.L."/>
            <person name="Vollmers J."/>
            <person name="Gorls H."/>
            <person name="Steinacker M."/>
            <person name="Weigel C."/>
            <person name="Dahse H.M."/>
            <person name="Kaster A.K."/>
            <person name="de Beer Z.W."/>
            <person name="Poulsen M."/>
            <person name="Beemelmanns C."/>
        </authorList>
    </citation>
    <scope>NUCLEOTIDE SEQUENCE [LARGE SCALE GENOMIC DNA]</scope>
    <source>
        <strain evidence="2 3">5-2</strain>
    </source>
</reference>
<dbReference type="AlphaFoldDB" id="A0A2P4URJ4"/>
<evidence type="ECO:0000313" key="3">
    <source>
        <dbReference type="Proteomes" id="UP000242367"/>
    </source>
</evidence>
<feature type="signal peptide" evidence="1">
    <location>
        <begin position="1"/>
        <end position="28"/>
    </location>
</feature>
<sequence length="360" mass="38781" precursor="true">MIRRCLACGFVPSAVLVLALARPAAADAGGWQDVPTPLTEVGAPFPVGVAAVGPRLAWAVGMEASRPLLLRWDGAAWTREALPGTLPFGSLNVVAAAGPRNAWVIGGPHLDPLQSAYHWDGTAWRAVEFPVNFWASSLSAGRDGSAWATARNTSTNESQLVRYGDGRWTRVDVPLPEADAVGGPSWRPGSVAVLSAEDVWLGGMNERDGRIPFVLHWDGRAWRDMRVPRSPSGFVSRVLAVSARSVWAYRTDAMTETERTLLHWNGRAWTEITVPSGIETGGVMSDDGRGGVWLGVVDRSQTRTTYAHYRAGTWTIERGPARSVYSAASALARVPGTRTVLAVGMSEYVPIAERFAAGRR</sequence>
<dbReference type="Proteomes" id="UP000242367">
    <property type="component" value="Unassembled WGS sequence"/>
</dbReference>
<keyword evidence="3" id="KW-1185">Reference proteome</keyword>
<comment type="caution">
    <text evidence="2">The sequence shown here is derived from an EMBL/GenBank/DDBJ whole genome shotgun (WGS) entry which is preliminary data.</text>
</comment>
<proteinExistence type="predicted"/>
<protein>
    <submittedName>
        <fullName evidence="2">Uncharacterized protein</fullName>
    </submittedName>
</protein>
<keyword evidence="1" id="KW-0732">Signal</keyword>